<feature type="chain" id="PRO_5005528152" evidence="5">
    <location>
        <begin position="17"/>
        <end position="75"/>
    </location>
</feature>
<keyword evidence="1" id="KW-0813">Transport</keyword>
<evidence type="ECO:0000256" key="4">
    <source>
        <dbReference type="ARBA" id="ARBA00023065"/>
    </source>
</evidence>
<evidence type="ECO:0000313" key="7">
    <source>
        <dbReference type="Proteomes" id="UP000036987"/>
    </source>
</evidence>
<proteinExistence type="predicted"/>
<dbReference type="GO" id="GO:0006813">
    <property type="term" value="P:potassium ion transport"/>
    <property type="evidence" value="ECO:0007669"/>
    <property type="project" value="UniProtKB-KW"/>
</dbReference>
<evidence type="ECO:0000256" key="2">
    <source>
        <dbReference type="ARBA" id="ARBA00022538"/>
    </source>
</evidence>
<evidence type="ECO:0000256" key="1">
    <source>
        <dbReference type="ARBA" id="ARBA00022448"/>
    </source>
</evidence>
<keyword evidence="7" id="KW-1185">Reference proteome</keyword>
<evidence type="ECO:0000313" key="6">
    <source>
        <dbReference type="EMBL" id="KMZ70607.1"/>
    </source>
</evidence>
<keyword evidence="4" id="KW-0406">Ion transport</keyword>
<dbReference type="AlphaFoldDB" id="A0A0K9PQX8"/>
<dbReference type="EMBL" id="LFYR01000725">
    <property type="protein sequence ID" value="KMZ70607.1"/>
    <property type="molecule type" value="Genomic_DNA"/>
</dbReference>
<dbReference type="PANTHER" id="PTHR32468">
    <property type="entry name" value="CATION/H + ANTIPORTER"/>
    <property type="match status" value="1"/>
</dbReference>
<dbReference type="Proteomes" id="UP000036987">
    <property type="component" value="Unassembled WGS sequence"/>
</dbReference>
<dbReference type="PANTHER" id="PTHR32468:SF164">
    <property type="entry name" value="OS05G0485000 PROTEIN"/>
    <property type="match status" value="1"/>
</dbReference>
<comment type="caution">
    <text evidence="6">The sequence shown here is derived from an EMBL/GenBank/DDBJ whole genome shotgun (WGS) entry which is preliminary data.</text>
</comment>
<sequence length="75" mass="8439">MVLMTTLATLTIMVHSQTRWFASYKRHTSQKGRPDAELRMVSCIHTTRNIPSIISLLDISNPSKTLQSSSTPHTL</sequence>
<keyword evidence="2" id="KW-0633">Potassium transport</keyword>
<gene>
    <name evidence="6" type="ORF">ZOSMA_198G00070</name>
</gene>
<protein>
    <submittedName>
        <fullName evidence="6">Cation/H(+) antiporter</fullName>
    </submittedName>
</protein>
<accession>A0A0K9PQX8</accession>
<dbReference type="InterPro" id="IPR050794">
    <property type="entry name" value="CPA2_transporter"/>
</dbReference>
<keyword evidence="5" id="KW-0732">Signal</keyword>
<dbReference type="OrthoDB" id="1722196at2759"/>
<evidence type="ECO:0000256" key="3">
    <source>
        <dbReference type="ARBA" id="ARBA00022958"/>
    </source>
</evidence>
<name>A0A0K9PQX8_ZOSMR</name>
<feature type="signal peptide" evidence="5">
    <location>
        <begin position="1"/>
        <end position="16"/>
    </location>
</feature>
<organism evidence="6 7">
    <name type="scientific">Zostera marina</name>
    <name type="common">Eelgrass</name>
    <dbReference type="NCBI Taxonomy" id="29655"/>
    <lineage>
        <taxon>Eukaryota</taxon>
        <taxon>Viridiplantae</taxon>
        <taxon>Streptophyta</taxon>
        <taxon>Embryophyta</taxon>
        <taxon>Tracheophyta</taxon>
        <taxon>Spermatophyta</taxon>
        <taxon>Magnoliopsida</taxon>
        <taxon>Liliopsida</taxon>
        <taxon>Zosteraceae</taxon>
        <taxon>Zostera</taxon>
    </lineage>
</organism>
<evidence type="ECO:0000256" key="5">
    <source>
        <dbReference type="SAM" id="SignalP"/>
    </source>
</evidence>
<keyword evidence="3" id="KW-0630">Potassium</keyword>
<reference evidence="7" key="1">
    <citation type="journal article" date="2016" name="Nature">
        <title>The genome of the seagrass Zostera marina reveals angiosperm adaptation to the sea.</title>
        <authorList>
            <person name="Olsen J.L."/>
            <person name="Rouze P."/>
            <person name="Verhelst B."/>
            <person name="Lin Y.-C."/>
            <person name="Bayer T."/>
            <person name="Collen J."/>
            <person name="Dattolo E."/>
            <person name="De Paoli E."/>
            <person name="Dittami S."/>
            <person name="Maumus F."/>
            <person name="Michel G."/>
            <person name="Kersting A."/>
            <person name="Lauritano C."/>
            <person name="Lohaus R."/>
            <person name="Toepel M."/>
            <person name="Tonon T."/>
            <person name="Vanneste K."/>
            <person name="Amirebrahimi M."/>
            <person name="Brakel J."/>
            <person name="Bostroem C."/>
            <person name="Chovatia M."/>
            <person name="Grimwood J."/>
            <person name="Jenkins J.W."/>
            <person name="Jueterbock A."/>
            <person name="Mraz A."/>
            <person name="Stam W.T."/>
            <person name="Tice H."/>
            <person name="Bornberg-Bauer E."/>
            <person name="Green P.J."/>
            <person name="Pearson G.A."/>
            <person name="Procaccini G."/>
            <person name="Duarte C.M."/>
            <person name="Schmutz J."/>
            <person name="Reusch T.B.H."/>
            <person name="Van de Peer Y."/>
        </authorList>
    </citation>
    <scope>NUCLEOTIDE SEQUENCE [LARGE SCALE GENOMIC DNA]</scope>
    <source>
        <strain evidence="7">cv. Finnish</strain>
    </source>
</reference>